<name>A0A844F4W8_CLOSV</name>
<evidence type="ECO:0000313" key="2">
    <source>
        <dbReference type="Proteomes" id="UP000462363"/>
    </source>
</evidence>
<dbReference type="AlphaFoldDB" id="A0A844F4W8"/>
<evidence type="ECO:0000313" key="1">
    <source>
        <dbReference type="EMBL" id="MSS41442.1"/>
    </source>
</evidence>
<accession>A0A844F4W8</accession>
<comment type="caution">
    <text evidence="1">The sequence shown here is derived from an EMBL/GenBank/DDBJ whole genome shotgun (WGS) entry which is preliminary data.</text>
</comment>
<dbReference type="Proteomes" id="UP000462363">
    <property type="component" value="Unassembled WGS sequence"/>
</dbReference>
<dbReference type="RefSeq" id="WP_154322558.1">
    <property type="nucleotide sequence ID" value="NZ_CAJLHJ010000005.1"/>
</dbReference>
<reference evidence="1 2" key="1">
    <citation type="submission" date="2019-08" db="EMBL/GenBank/DDBJ databases">
        <title>In-depth cultivation of the pig gut microbiome towards novel bacterial diversity and tailored functional studies.</title>
        <authorList>
            <person name="Wylensek D."/>
            <person name="Hitch T.C.A."/>
            <person name="Clavel T."/>
        </authorList>
    </citation>
    <scope>NUCLEOTIDE SEQUENCE [LARGE SCALE GENOMIC DNA]</scope>
    <source>
        <strain evidence="1 2">BL-389-WT-3D</strain>
    </source>
</reference>
<protein>
    <submittedName>
        <fullName evidence="1">Uncharacterized protein</fullName>
    </submittedName>
</protein>
<gene>
    <name evidence="1" type="ORF">FYJ37_14125</name>
</gene>
<dbReference type="EMBL" id="VUMB01000036">
    <property type="protein sequence ID" value="MSS41442.1"/>
    <property type="molecule type" value="Genomic_DNA"/>
</dbReference>
<organism evidence="1 2">
    <name type="scientific">Clostridium scindens (strain JCM 10418 / VPI 12708)</name>
    <dbReference type="NCBI Taxonomy" id="29347"/>
    <lineage>
        <taxon>Bacteria</taxon>
        <taxon>Bacillati</taxon>
        <taxon>Bacillota</taxon>
        <taxon>Clostridia</taxon>
        <taxon>Lachnospirales</taxon>
        <taxon>Lachnospiraceae</taxon>
    </lineage>
</organism>
<proteinExistence type="predicted"/>
<sequence>MNNDPRGTMIQQGNTMRINNGFVEDVSCFNNARGQILVSYAVQERNNITSIQDIQLNIGRGTVILNSFGQRMCLCCIQAGSWVNATFSARMTRSIPPQANAFLVTVLRSPRPSSSVTIGRIIMIDFDNNFLITEDPDNSDNQMKFIITNTTSFTSRFGAPIRFSSLWPGQMVRITHANFQTPSILPQTTAFNVQLI</sequence>